<evidence type="ECO:0000259" key="18">
    <source>
        <dbReference type="PROSITE" id="PS50110"/>
    </source>
</evidence>
<dbReference type="PROSITE" id="PS50109">
    <property type="entry name" value="HIS_KIN"/>
    <property type="match status" value="1"/>
</dbReference>
<dbReference type="PROSITE" id="PS50110">
    <property type="entry name" value="RESPONSE_REGULATORY"/>
    <property type="match status" value="1"/>
</dbReference>
<dbReference type="PANTHER" id="PTHR45339:SF1">
    <property type="entry name" value="HYBRID SIGNAL TRANSDUCTION HISTIDINE KINASE J"/>
    <property type="match status" value="1"/>
</dbReference>
<evidence type="ECO:0000256" key="7">
    <source>
        <dbReference type="ARBA" id="ARBA00022679"/>
    </source>
</evidence>
<dbReference type="InterPro" id="IPR003594">
    <property type="entry name" value="HATPase_dom"/>
</dbReference>
<evidence type="ECO:0000256" key="4">
    <source>
        <dbReference type="ARBA" id="ARBA00012438"/>
    </source>
</evidence>
<dbReference type="InterPro" id="IPR003660">
    <property type="entry name" value="HAMP_dom"/>
</dbReference>
<dbReference type="SUPFAM" id="SSF55781">
    <property type="entry name" value="GAF domain-like"/>
    <property type="match status" value="1"/>
</dbReference>
<evidence type="ECO:0000256" key="6">
    <source>
        <dbReference type="ARBA" id="ARBA00022553"/>
    </source>
</evidence>
<dbReference type="PANTHER" id="PTHR45339">
    <property type="entry name" value="HYBRID SIGNAL TRANSDUCTION HISTIDINE KINASE J"/>
    <property type="match status" value="1"/>
</dbReference>
<dbReference type="PRINTS" id="PR00344">
    <property type="entry name" value="BCTRLSENSOR"/>
</dbReference>
<keyword evidence="15" id="KW-0175">Coiled coil</keyword>
<dbReference type="Pfam" id="PF00672">
    <property type="entry name" value="HAMP"/>
    <property type="match status" value="1"/>
</dbReference>
<keyword evidence="11" id="KW-0902">Two-component regulatory system</keyword>
<keyword evidence="6 14" id="KW-0597">Phosphoprotein</keyword>
<dbReference type="GO" id="GO:0000155">
    <property type="term" value="F:phosphorelay sensor kinase activity"/>
    <property type="evidence" value="ECO:0007669"/>
    <property type="project" value="InterPro"/>
</dbReference>
<dbReference type="InterPro" id="IPR036097">
    <property type="entry name" value="HisK_dim/P_sf"/>
</dbReference>
<protein>
    <recommendedName>
        <fullName evidence="13">Circadian input-output histidine kinase CikA</fullName>
        <ecNumber evidence="4">2.7.13.3</ecNumber>
    </recommendedName>
</protein>
<dbReference type="SMART" id="SM00065">
    <property type="entry name" value="GAF"/>
    <property type="match status" value="1"/>
</dbReference>
<evidence type="ECO:0000256" key="9">
    <source>
        <dbReference type="ARBA" id="ARBA00022777"/>
    </source>
</evidence>
<name>A0A3D9IJ12_9BACL</name>
<dbReference type="FunFam" id="3.30.565.10:FF:000010">
    <property type="entry name" value="Sensor histidine kinase RcsC"/>
    <property type="match status" value="1"/>
</dbReference>
<dbReference type="SMART" id="SM00388">
    <property type="entry name" value="HisKA"/>
    <property type="match status" value="1"/>
</dbReference>
<dbReference type="EMBL" id="QRDY01000005">
    <property type="protein sequence ID" value="RED61681.1"/>
    <property type="molecule type" value="Genomic_DNA"/>
</dbReference>
<dbReference type="Pfam" id="PF05227">
    <property type="entry name" value="CHASE3"/>
    <property type="match status" value="1"/>
</dbReference>
<dbReference type="SMART" id="SM00448">
    <property type="entry name" value="REC"/>
    <property type="match status" value="1"/>
</dbReference>
<comment type="catalytic activity">
    <reaction evidence="1">
        <text>ATP + protein L-histidine = ADP + protein N-phospho-L-histidine.</text>
        <dbReference type="EC" id="2.7.13.3"/>
    </reaction>
</comment>
<dbReference type="GO" id="GO:0005524">
    <property type="term" value="F:ATP binding"/>
    <property type="evidence" value="ECO:0007669"/>
    <property type="project" value="UniProtKB-KW"/>
</dbReference>
<evidence type="ECO:0000313" key="21">
    <source>
        <dbReference type="Proteomes" id="UP000256869"/>
    </source>
</evidence>
<dbReference type="InterPro" id="IPR001789">
    <property type="entry name" value="Sig_transdc_resp-reg_receiver"/>
</dbReference>
<evidence type="ECO:0000256" key="14">
    <source>
        <dbReference type="PROSITE-ProRule" id="PRU00169"/>
    </source>
</evidence>
<dbReference type="CDD" id="cd06225">
    <property type="entry name" value="HAMP"/>
    <property type="match status" value="1"/>
</dbReference>
<sequence length="876" mass="98204">MIETYRYGRKLGSKLYTQRKISIRTKIILGNMLVMIFLLIAITVLSSRNSDLQDEITFVSDHDFKVHQLISLIEKQMLDMETGMRGFVITGDENYLEPYNAAISSWELNYGSLRSLLTDNPNQQANLDAIRTNILKWIETAGQYAVDAQKNGDTAAIERFFLNNVGKTQVDAIRNQIDSFRATEQTLTEDRVAALKENNQFVIFILYVSWLAVFVISFLISWFISGRIVRSVKQVTETIVQISSSGEGLDKRIEIETRDEVRELGKATNELLDAVQRQNQSKDHLARLSKELQEQNEVDELINLFVSRVSSIFEVPYAILYLKQHSNKLIKAASFAGGSDMLGREEFRVGEGLVGQCAKDGKWITVRDIPEGYAQVQSGIGHSAPKMLVLAPVQFEREVVAVLELAHFHEFTTENIELLEQMVNMLGVTIQSATRRKEIEHLYAESQTVNEELQVQSEELNAQATELLALNEDLQRSSNFKSEFLANMSHELRTPLNSMLILSQLLAGNSGNRLNEEEIHYVTTIHSAGQDLLNLINDILDLSKVEAGKLEIEMTPVVVEEIKLTMESYFTSLAEQKALAFQIVIDPNAPLWFVSDVFRVHQILKNLLSNAFKFTDRGGVTLTIAQVSREEWEKAELVFAIKDTGRGIPASQHEMIFEAFTQAEGGTARKFGGTGLGLTISNQLARLLGGRIVVESTVGQGSEFKLFLPLLETGSGITDDKTHGDKLVSAGYADYERQNGSSILSLADLMLEHRLNGMKVLIADDDERNLLALSNALAEFKMQVEVARDGHEALRKLSEHSFDYILMDIMMPDMDGYETIQVIREQRGLKVPIIAVTAKAMKEDENKCLEAGASNYISKPIHVPSLISVMISHLKS</sequence>
<dbReference type="SMART" id="SM00387">
    <property type="entry name" value="HATPase_c"/>
    <property type="match status" value="1"/>
</dbReference>
<proteinExistence type="inferred from homology"/>
<keyword evidence="16" id="KW-0812">Transmembrane</keyword>
<dbReference type="Gene3D" id="3.40.50.2300">
    <property type="match status" value="1"/>
</dbReference>
<feature type="transmembrane region" description="Helical" evidence="16">
    <location>
        <begin position="201"/>
        <end position="224"/>
    </location>
</feature>
<dbReference type="Gene3D" id="3.30.565.10">
    <property type="entry name" value="Histidine kinase-like ATPase, C-terminal domain"/>
    <property type="match status" value="1"/>
</dbReference>
<evidence type="ECO:0000256" key="8">
    <source>
        <dbReference type="ARBA" id="ARBA00022741"/>
    </source>
</evidence>
<dbReference type="Pfam" id="PF13185">
    <property type="entry name" value="GAF_2"/>
    <property type="match status" value="1"/>
</dbReference>
<evidence type="ECO:0000256" key="16">
    <source>
        <dbReference type="SAM" id="Phobius"/>
    </source>
</evidence>
<evidence type="ECO:0000259" key="19">
    <source>
        <dbReference type="PROSITE" id="PS50885"/>
    </source>
</evidence>
<feature type="transmembrane region" description="Helical" evidence="16">
    <location>
        <begin position="27"/>
        <end position="45"/>
    </location>
</feature>
<dbReference type="InterPro" id="IPR004358">
    <property type="entry name" value="Sig_transdc_His_kin-like_C"/>
</dbReference>
<dbReference type="CDD" id="cd17546">
    <property type="entry name" value="REC_hyHK_CKI1_RcsC-like"/>
    <property type="match status" value="1"/>
</dbReference>
<keyword evidence="7" id="KW-0808">Transferase</keyword>
<dbReference type="Gene3D" id="1.10.287.130">
    <property type="match status" value="1"/>
</dbReference>
<dbReference type="InterPro" id="IPR005467">
    <property type="entry name" value="His_kinase_dom"/>
</dbReference>
<dbReference type="SUPFAM" id="SSF47384">
    <property type="entry name" value="Homodimeric domain of signal transducing histidine kinase"/>
    <property type="match status" value="1"/>
</dbReference>
<keyword evidence="21" id="KW-1185">Reference proteome</keyword>
<organism evidence="20 21">
    <name type="scientific">Cohnella lupini</name>
    <dbReference type="NCBI Taxonomy" id="1294267"/>
    <lineage>
        <taxon>Bacteria</taxon>
        <taxon>Bacillati</taxon>
        <taxon>Bacillota</taxon>
        <taxon>Bacilli</taxon>
        <taxon>Bacillales</taxon>
        <taxon>Paenibacillaceae</taxon>
        <taxon>Cohnella</taxon>
    </lineage>
</organism>
<feature type="coiled-coil region" evidence="15">
    <location>
        <begin position="443"/>
        <end position="477"/>
    </location>
</feature>
<dbReference type="CDD" id="cd19410">
    <property type="entry name" value="HK9-like_sensor"/>
    <property type="match status" value="1"/>
</dbReference>
<keyword evidence="9 20" id="KW-0418">Kinase</keyword>
<dbReference type="PROSITE" id="PS50885">
    <property type="entry name" value="HAMP"/>
    <property type="match status" value="1"/>
</dbReference>
<dbReference type="InterPro" id="IPR003018">
    <property type="entry name" value="GAF"/>
</dbReference>
<dbReference type="InterPro" id="IPR007891">
    <property type="entry name" value="CHASE3"/>
</dbReference>
<keyword evidence="5" id="KW-1003">Cell membrane</keyword>
<reference evidence="20 21" key="1">
    <citation type="submission" date="2018-07" db="EMBL/GenBank/DDBJ databases">
        <title>Genomic Encyclopedia of Type Strains, Phase III (KMG-III): the genomes of soil and plant-associated and newly described type strains.</title>
        <authorList>
            <person name="Whitman W."/>
        </authorList>
    </citation>
    <scope>NUCLEOTIDE SEQUENCE [LARGE SCALE GENOMIC DNA]</scope>
    <source>
        <strain evidence="20 21">CECT 8236</strain>
    </source>
</reference>
<dbReference type="CDD" id="cd16922">
    <property type="entry name" value="HATPase_EvgS-ArcB-TorS-like"/>
    <property type="match status" value="1"/>
</dbReference>
<dbReference type="OrthoDB" id="9790669at2"/>
<dbReference type="Pfam" id="PF02518">
    <property type="entry name" value="HATPase_c"/>
    <property type="match status" value="1"/>
</dbReference>
<comment type="caution">
    <text evidence="20">The sequence shown here is derived from an EMBL/GenBank/DDBJ whole genome shotgun (WGS) entry which is preliminary data.</text>
</comment>
<evidence type="ECO:0000256" key="2">
    <source>
        <dbReference type="ARBA" id="ARBA00004651"/>
    </source>
</evidence>
<dbReference type="EC" id="2.7.13.3" evidence="4"/>
<keyword evidence="8" id="KW-0547">Nucleotide-binding</keyword>
<accession>A0A3D9IJ12</accession>
<evidence type="ECO:0000256" key="10">
    <source>
        <dbReference type="ARBA" id="ARBA00022840"/>
    </source>
</evidence>
<dbReference type="SUPFAM" id="SSF55874">
    <property type="entry name" value="ATPase domain of HSP90 chaperone/DNA topoisomerase II/histidine kinase"/>
    <property type="match status" value="1"/>
</dbReference>
<evidence type="ECO:0000256" key="15">
    <source>
        <dbReference type="SAM" id="Coils"/>
    </source>
</evidence>
<dbReference type="Gene3D" id="3.30.450.40">
    <property type="match status" value="1"/>
</dbReference>
<dbReference type="AlphaFoldDB" id="A0A3D9IJ12"/>
<dbReference type="InterPro" id="IPR011006">
    <property type="entry name" value="CheY-like_superfamily"/>
</dbReference>
<evidence type="ECO:0000256" key="11">
    <source>
        <dbReference type="ARBA" id="ARBA00023012"/>
    </source>
</evidence>
<evidence type="ECO:0000256" key="13">
    <source>
        <dbReference type="ARBA" id="ARBA00074306"/>
    </source>
</evidence>
<evidence type="ECO:0000256" key="1">
    <source>
        <dbReference type="ARBA" id="ARBA00000085"/>
    </source>
</evidence>
<dbReference type="Pfam" id="PF00512">
    <property type="entry name" value="HisKA"/>
    <property type="match status" value="1"/>
</dbReference>
<dbReference type="SUPFAM" id="SSF52172">
    <property type="entry name" value="CheY-like"/>
    <property type="match status" value="1"/>
</dbReference>
<feature type="modified residue" description="4-aspartylphosphate" evidence="14">
    <location>
        <position position="808"/>
    </location>
</feature>
<comment type="similarity">
    <text evidence="3">In the N-terminal section; belongs to the phytochrome family.</text>
</comment>
<dbReference type="Pfam" id="PF00072">
    <property type="entry name" value="Response_reg"/>
    <property type="match status" value="1"/>
</dbReference>
<dbReference type="InterPro" id="IPR029016">
    <property type="entry name" value="GAF-like_dom_sf"/>
</dbReference>
<evidence type="ECO:0000256" key="5">
    <source>
        <dbReference type="ARBA" id="ARBA00022475"/>
    </source>
</evidence>
<keyword evidence="12 16" id="KW-0472">Membrane</keyword>
<dbReference type="InterPro" id="IPR003661">
    <property type="entry name" value="HisK_dim/P_dom"/>
</dbReference>
<dbReference type="Proteomes" id="UP000256869">
    <property type="component" value="Unassembled WGS sequence"/>
</dbReference>
<dbReference type="CDD" id="cd00082">
    <property type="entry name" value="HisKA"/>
    <property type="match status" value="1"/>
</dbReference>
<dbReference type="GO" id="GO:0005886">
    <property type="term" value="C:plasma membrane"/>
    <property type="evidence" value="ECO:0007669"/>
    <property type="project" value="UniProtKB-SubCell"/>
</dbReference>
<keyword evidence="16" id="KW-1133">Transmembrane helix</keyword>
<evidence type="ECO:0000259" key="17">
    <source>
        <dbReference type="PROSITE" id="PS50109"/>
    </source>
</evidence>
<gene>
    <name evidence="20" type="ORF">DFP95_105109</name>
</gene>
<evidence type="ECO:0000256" key="12">
    <source>
        <dbReference type="ARBA" id="ARBA00023136"/>
    </source>
</evidence>
<dbReference type="SMART" id="SM00304">
    <property type="entry name" value="HAMP"/>
    <property type="match status" value="1"/>
</dbReference>
<comment type="subcellular location">
    <subcellularLocation>
        <location evidence="2">Cell membrane</location>
        <topology evidence="2">Multi-pass membrane protein</topology>
    </subcellularLocation>
</comment>
<dbReference type="Gene3D" id="6.10.340.10">
    <property type="match status" value="1"/>
</dbReference>
<keyword evidence="10" id="KW-0067">ATP-binding</keyword>
<feature type="domain" description="Histidine kinase" evidence="17">
    <location>
        <begin position="487"/>
        <end position="712"/>
    </location>
</feature>
<dbReference type="InterPro" id="IPR036890">
    <property type="entry name" value="HATPase_C_sf"/>
</dbReference>
<evidence type="ECO:0000256" key="3">
    <source>
        <dbReference type="ARBA" id="ARBA00006402"/>
    </source>
</evidence>
<feature type="domain" description="Response regulatory" evidence="18">
    <location>
        <begin position="759"/>
        <end position="874"/>
    </location>
</feature>
<feature type="domain" description="HAMP" evidence="19">
    <location>
        <begin position="226"/>
        <end position="280"/>
    </location>
</feature>
<evidence type="ECO:0000313" key="20">
    <source>
        <dbReference type="EMBL" id="RED61681.1"/>
    </source>
</evidence>